<sequence length="395" mass="43269">MESEEQERKLFVGGLNKNLTDEDSLRAFFIKYGGIIDCTIMRDADKQSRGFGFVLFDSSSSVDEIITIRKDGKVFTLDDHHIEVKRALPKVPGGTAGSSRTGGLYRKIFVGGLPNVITDDDLKKYFERFGRVVETELLRDRETNRLRGFAFVTFDDEDSADKCIQRRTHEICKKLCEVKRAQTRSNIKHDDDDFRGGNRYGGGRDRDDRHGPSKSGSGGLGGLGSNELNQLIQQAYLMGQQSVMNSAIQPPTAASLLNQLNPSPYAQNAPAANPALLQALINQQSAPAQAAPPMPQPQVQQPVVAGPGGNTNQLANQIAQLLQGRGGVDPNALNALIKPEENRQGAAKPPAQNGSYSTSYPASSTYDMYYNQNNAPNANYGPAKEDGDNKRYRPY</sequence>
<dbReference type="SMART" id="SM00360">
    <property type="entry name" value="RRM"/>
    <property type="match status" value="2"/>
</dbReference>
<dbReference type="PANTHER" id="PTHR48032">
    <property type="entry name" value="RNA-BINDING PROTEIN MUSASHI HOMOLOG RBP6"/>
    <property type="match status" value="1"/>
</dbReference>
<reference evidence="6" key="1">
    <citation type="submission" date="2021-01" db="UniProtKB">
        <authorList>
            <consortium name="EnsemblMetazoa"/>
        </authorList>
    </citation>
    <scope>IDENTIFICATION</scope>
</reference>
<dbReference type="GO" id="GO:0006417">
    <property type="term" value="P:regulation of translation"/>
    <property type="evidence" value="ECO:0007669"/>
    <property type="project" value="TreeGrafter"/>
</dbReference>
<evidence type="ECO:0000259" key="5">
    <source>
        <dbReference type="PROSITE" id="PS50102"/>
    </source>
</evidence>
<dbReference type="PROSITE" id="PS50102">
    <property type="entry name" value="RRM"/>
    <property type="match status" value="2"/>
</dbReference>
<feature type="domain" description="RRM" evidence="5">
    <location>
        <begin position="106"/>
        <end position="183"/>
    </location>
</feature>
<dbReference type="AlphaFoldDB" id="A0A7M5U8F0"/>
<dbReference type="InterPro" id="IPR002343">
    <property type="entry name" value="Hud_Sxl_RNA"/>
</dbReference>
<keyword evidence="1" id="KW-0677">Repeat</keyword>
<dbReference type="OrthoDB" id="1875751at2759"/>
<dbReference type="PANTHER" id="PTHR48032:SF6">
    <property type="entry name" value="RNA-BINDING (RRM_RBD_RNP MOTIFS) FAMILY PROTEIN"/>
    <property type="match status" value="1"/>
</dbReference>
<dbReference type="Proteomes" id="UP000594262">
    <property type="component" value="Unplaced"/>
</dbReference>
<feature type="region of interest" description="Disordered" evidence="4">
    <location>
        <begin position="187"/>
        <end position="224"/>
    </location>
</feature>
<evidence type="ECO:0000256" key="1">
    <source>
        <dbReference type="ARBA" id="ARBA00022737"/>
    </source>
</evidence>
<dbReference type="InterPro" id="IPR000504">
    <property type="entry name" value="RRM_dom"/>
</dbReference>
<feature type="region of interest" description="Disordered" evidence="4">
    <location>
        <begin position="342"/>
        <end position="395"/>
    </location>
</feature>
<feature type="region of interest" description="Disordered" evidence="4">
    <location>
        <begin position="286"/>
        <end position="311"/>
    </location>
</feature>
<dbReference type="GO" id="GO:1990904">
    <property type="term" value="C:ribonucleoprotein complex"/>
    <property type="evidence" value="ECO:0007669"/>
    <property type="project" value="InterPro"/>
</dbReference>
<feature type="compositionally biased region" description="Low complexity" evidence="4">
    <location>
        <begin position="355"/>
        <end position="382"/>
    </location>
</feature>
<dbReference type="Pfam" id="PF00076">
    <property type="entry name" value="RRM_1"/>
    <property type="match status" value="2"/>
</dbReference>
<dbReference type="RefSeq" id="XP_066921190.1">
    <property type="nucleotide sequence ID" value="XM_067065089.1"/>
</dbReference>
<proteinExistence type="predicted"/>
<dbReference type="PRINTS" id="PR00961">
    <property type="entry name" value="HUDSXLRNA"/>
</dbReference>
<evidence type="ECO:0000256" key="4">
    <source>
        <dbReference type="SAM" id="MobiDB-lite"/>
    </source>
</evidence>
<dbReference type="Gene3D" id="3.30.70.330">
    <property type="match status" value="2"/>
</dbReference>
<feature type="domain" description="RRM" evidence="5">
    <location>
        <begin position="8"/>
        <end position="89"/>
    </location>
</feature>
<dbReference type="GeneID" id="136808561"/>
<evidence type="ECO:0000313" key="6">
    <source>
        <dbReference type="EnsemblMetazoa" id="CLYHEMP007507.2"/>
    </source>
</evidence>
<name>A0A7M5U8F0_9CNID</name>
<dbReference type="InterPro" id="IPR035979">
    <property type="entry name" value="RBD_domain_sf"/>
</dbReference>
<feature type="compositionally biased region" description="Basic and acidic residues" evidence="4">
    <location>
        <begin position="383"/>
        <end position="395"/>
    </location>
</feature>
<dbReference type="InterPro" id="IPR012677">
    <property type="entry name" value="Nucleotide-bd_a/b_plait_sf"/>
</dbReference>
<feature type="compositionally biased region" description="Basic and acidic residues" evidence="4">
    <location>
        <begin position="187"/>
        <end position="211"/>
    </location>
</feature>
<evidence type="ECO:0000256" key="3">
    <source>
        <dbReference type="PROSITE-ProRule" id="PRU00176"/>
    </source>
</evidence>
<dbReference type="SUPFAM" id="SSF54928">
    <property type="entry name" value="RNA-binding domain, RBD"/>
    <property type="match status" value="2"/>
</dbReference>
<accession>A0A7M5U8F0</accession>
<organism evidence="6 7">
    <name type="scientific">Clytia hemisphaerica</name>
    <dbReference type="NCBI Taxonomy" id="252671"/>
    <lineage>
        <taxon>Eukaryota</taxon>
        <taxon>Metazoa</taxon>
        <taxon>Cnidaria</taxon>
        <taxon>Hydrozoa</taxon>
        <taxon>Hydroidolina</taxon>
        <taxon>Leptothecata</taxon>
        <taxon>Obeliida</taxon>
        <taxon>Clytiidae</taxon>
        <taxon>Clytia</taxon>
    </lineage>
</organism>
<dbReference type="EnsemblMetazoa" id="CLYHEMT007507.2">
    <property type="protein sequence ID" value="CLYHEMP007507.2"/>
    <property type="gene ID" value="CLYHEMG007507"/>
</dbReference>
<keyword evidence="2 3" id="KW-0694">RNA-binding</keyword>
<protein>
    <recommendedName>
        <fullName evidence="5">RRM domain-containing protein</fullName>
    </recommendedName>
</protein>
<evidence type="ECO:0000313" key="7">
    <source>
        <dbReference type="Proteomes" id="UP000594262"/>
    </source>
</evidence>
<dbReference type="GO" id="GO:0003729">
    <property type="term" value="F:mRNA binding"/>
    <property type="evidence" value="ECO:0007669"/>
    <property type="project" value="TreeGrafter"/>
</dbReference>
<evidence type="ECO:0000256" key="2">
    <source>
        <dbReference type="ARBA" id="ARBA00022884"/>
    </source>
</evidence>
<keyword evidence="7" id="KW-1185">Reference proteome</keyword>